<dbReference type="RefSeq" id="WP_285665074.1">
    <property type="nucleotide sequence ID" value="NZ_BSTX01000003.1"/>
</dbReference>
<sequence length="550" mass="59235">MTTITAAAISFAWPDGSPVFNGLDFAVSGGRTALIGDNGSGKSTLLKLITGELTPTRGAISVGGRLAYLPQDLPIRLHWRVDELLGIAETRAALRAIEGGDADERHFAVIGEDWDVEERARATLDRLGLSHVEPDRPVASLSGGESMLVGLAGRLLTEPDVLVLDEPTNNLDMEARHNLYRAVAEFSKTLLLVSHDRELLEHVDQIAELREGRVRFYGGGFTHYQGVVDAEASAAAQTLKTAEADARAQKRDLIEAETKIARRAKMGRKAAASGMPKIIAGGLKRKAEVTAGKVRGAHEEALAQAEQARAEAELALRDETVIRLDLPATRVPAGRTVLEVRELAHPHLPGPVTFDVRGPERIAILGGNGAGKSTLMRLITGSLRAEGGTVAANVPGVHYLPQRLELLDDAASAIENVRRYAPTMSEHDARARLAALGFRNNRAQRREGVRNHRAEQEVATLSGGERLRVALAAVLSAEPAPQLLILDEPTNNLDMRSVRELEQALLGYRGALLVISHDAPFLREIGVERWLRLGPAGEADGPVLREVGAL</sequence>
<keyword evidence="1" id="KW-0677">Repeat</keyword>
<dbReference type="FunFam" id="3.40.50.300:FF:001320">
    <property type="entry name" value="Heme ABC transporter ATP-binding protein"/>
    <property type="match status" value="1"/>
</dbReference>
<dbReference type="Gene3D" id="3.40.50.300">
    <property type="entry name" value="P-loop containing nucleotide triphosphate hydrolases"/>
    <property type="match status" value="2"/>
</dbReference>
<dbReference type="GO" id="GO:0016887">
    <property type="term" value="F:ATP hydrolysis activity"/>
    <property type="evidence" value="ECO:0007669"/>
    <property type="project" value="InterPro"/>
</dbReference>
<evidence type="ECO:0000256" key="2">
    <source>
        <dbReference type="ARBA" id="ARBA00022741"/>
    </source>
</evidence>
<evidence type="ECO:0000256" key="1">
    <source>
        <dbReference type="ARBA" id="ARBA00022737"/>
    </source>
</evidence>
<dbReference type="PANTHER" id="PTHR19211:SF6">
    <property type="entry name" value="BLL7188 PROTEIN"/>
    <property type="match status" value="1"/>
</dbReference>
<gene>
    <name evidence="5" type="ORF">Afil01_47450</name>
</gene>
<dbReference type="SUPFAM" id="SSF52540">
    <property type="entry name" value="P-loop containing nucleoside triphosphate hydrolases"/>
    <property type="match status" value="2"/>
</dbReference>
<dbReference type="InterPro" id="IPR003593">
    <property type="entry name" value="AAA+_ATPase"/>
</dbReference>
<proteinExistence type="predicted"/>
<evidence type="ECO:0000313" key="6">
    <source>
        <dbReference type="Proteomes" id="UP001165079"/>
    </source>
</evidence>
<dbReference type="InterPro" id="IPR027417">
    <property type="entry name" value="P-loop_NTPase"/>
</dbReference>
<accession>A0A9W6SPE8</accession>
<comment type="caution">
    <text evidence="5">The sequence shown here is derived from an EMBL/GenBank/DDBJ whole genome shotgun (WGS) entry which is preliminary data.</text>
</comment>
<dbReference type="InterPro" id="IPR003439">
    <property type="entry name" value="ABC_transporter-like_ATP-bd"/>
</dbReference>
<organism evidence="5 6">
    <name type="scientific">Actinorhabdospora filicis</name>
    <dbReference type="NCBI Taxonomy" id="1785913"/>
    <lineage>
        <taxon>Bacteria</taxon>
        <taxon>Bacillati</taxon>
        <taxon>Actinomycetota</taxon>
        <taxon>Actinomycetes</taxon>
        <taxon>Micromonosporales</taxon>
        <taxon>Micromonosporaceae</taxon>
        <taxon>Actinorhabdospora</taxon>
    </lineage>
</organism>
<keyword evidence="2" id="KW-0547">Nucleotide-binding</keyword>
<feature type="domain" description="ABC transporter" evidence="4">
    <location>
        <begin position="4"/>
        <end position="236"/>
    </location>
</feature>
<dbReference type="SMART" id="SM00382">
    <property type="entry name" value="AAA"/>
    <property type="match status" value="2"/>
</dbReference>
<dbReference type="CDD" id="cd03221">
    <property type="entry name" value="ABCF_EF-3"/>
    <property type="match status" value="1"/>
</dbReference>
<evidence type="ECO:0000259" key="4">
    <source>
        <dbReference type="PROSITE" id="PS50893"/>
    </source>
</evidence>
<keyword evidence="6" id="KW-1185">Reference proteome</keyword>
<reference evidence="5" key="1">
    <citation type="submission" date="2023-03" db="EMBL/GenBank/DDBJ databases">
        <title>Actinorhabdospora filicis NBRC 111898.</title>
        <authorList>
            <person name="Ichikawa N."/>
            <person name="Sato H."/>
            <person name="Tonouchi N."/>
        </authorList>
    </citation>
    <scope>NUCLEOTIDE SEQUENCE</scope>
    <source>
        <strain evidence="5">NBRC 111898</strain>
    </source>
</reference>
<dbReference type="PANTHER" id="PTHR19211">
    <property type="entry name" value="ATP-BINDING TRANSPORT PROTEIN-RELATED"/>
    <property type="match status" value="1"/>
</dbReference>
<dbReference type="EMBL" id="BSTX01000003">
    <property type="protein sequence ID" value="GLZ79938.1"/>
    <property type="molecule type" value="Genomic_DNA"/>
</dbReference>
<protein>
    <submittedName>
        <fullName evidence="5">ABC transporter</fullName>
    </submittedName>
</protein>
<keyword evidence="3" id="KW-0067">ATP-binding</keyword>
<evidence type="ECO:0000256" key="3">
    <source>
        <dbReference type="ARBA" id="ARBA00022840"/>
    </source>
</evidence>
<dbReference type="Pfam" id="PF00005">
    <property type="entry name" value="ABC_tran"/>
    <property type="match status" value="2"/>
</dbReference>
<dbReference type="Proteomes" id="UP001165079">
    <property type="component" value="Unassembled WGS sequence"/>
</dbReference>
<dbReference type="PROSITE" id="PS50893">
    <property type="entry name" value="ABC_TRANSPORTER_2"/>
    <property type="match status" value="2"/>
</dbReference>
<dbReference type="InterPro" id="IPR050611">
    <property type="entry name" value="ABCF"/>
</dbReference>
<dbReference type="GO" id="GO:0005524">
    <property type="term" value="F:ATP binding"/>
    <property type="evidence" value="ECO:0007669"/>
    <property type="project" value="UniProtKB-KW"/>
</dbReference>
<feature type="domain" description="ABC transporter" evidence="4">
    <location>
        <begin position="316"/>
        <end position="549"/>
    </location>
</feature>
<evidence type="ECO:0000313" key="5">
    <source>
        <dbReference type="EMBL" id="GLZ79938.1"/>
    </source>
</evidence>
<dbReference type="AlphaFoldDB" id="A0A9W6SPE8"/>
<name>A0A9W6SPE8_9ACTN</name>